<name>A0A0F9MIK4_9ZZZZ</name>
<organism evidence="5">
    <name type="scientific">marine sediment metagenome</name>
    <dbReference type="NCBI Taxonomy" id="412755"/>
    <lineage>
        <taxon>unclassified sequences</taxon>
        <taxon>metagenomes</taxon>
        <taxon>ecological metagenomes</taxon>
    </lineage>
</organism>
<feature type="domain" description="Thioredoxin" evidence="4">
    <location>
        <begin position="22"/>
        <end position="142"/>
    </location>
</feature>
<dbReference type="CDD" id="cd02947">
    <property type="entry name" value="TRX_family"/>
    <property type="match status" value="1"/>
</dbReference>
<dbReference type="PROSITE" id="PS00194">
    <property type="entry name" value="THIOREDOXIN_1"/>
    <property type="match status" value="1"/>
</dbReference>
<reference evidence="5" key="1">
    <citation type="journal article" date="2015" name="Nature">
        <title>Complex archaea that bridge the gap between prokaryotes and eukaryotes.</title>
        <authorList>
            <person name="Spang A."/>
            <person name="Saw J.H."/>
            <person name="Jorgensen S.L."/>
            <person name="Zaremba-Niedzwiedzka K."/>
            <person name="Martijn J."/>
            <person name="Lind A.E."/>
            <person name="van Eijk R."/>
            <person name="Schleper C."/>
            <person name="Guy L."/>
            <person name="Ettema T.J."/>
        </authorList>
    </citation>
    <scope>NUCLEOTIDE SEQUENCE</scope>
</reference>
<proteinExistence type="predicted"/>
<dbReference type="PANTHER" id="PTHR45663:SF11">
    <property type="entry name" value="GEO12009P1"/>
    <property type="match status" value="1"/>
</dbReference>
<dbReference type="GO" id="GO:0015035">
    <property type="term" value="F:protein-disulfide reductase activity"/>
    <property type="evidence" value="ECO:0007669"/>
    <property type="project" value="TreeGrafter"/>
</dbReference>
<sequence>MIKMVLNGLEISQTKKVEVLEALKGLQKPQPVFHDVQDIRNFKELDKLLADNPNVKMVLDFWAEYCGPCKAFSPIFESLYERFFEEFIFVKLDIEHDIRISHKYKITSIPTQIIIKNGSLVYKHVGSIDYKGLEEKLERFKNF</sequence>
<keyword evidence="2" id="KW-0249">Electron transport</keyword>
<dbReference type="InterPro" id="IPR017937">
    <property type="entry name" value="Thioredoxin_CS"/>
</dbReference>
<evidence type="ECO:0000313" key="5">
    <source>
        <dbReference type="EMBL" id="KKM76545.1"/>
    </source>
</evidence>
<gene>
    <name evidence="5" type="ORF">LCGC14_1379040</name>
</gene>
<dbReference type="InterPro" id="IPR013766">
    <property type="entry name" value="Thioredoxin_domain"/>
</dbReference>
<dbReference type="AlphaFoldDB" id="A0A0F9MIK4"/>
<comment type="caution">
    <text evidence="5">The sequence shown here is derived from an EMBL/GenBank/DDBJ whole genome shotgun (WGS) entry which is preliminary data.</text>
</comment>
<evidence type="ECO:0000259" key="4">
    <source>
        <dbReference type="PROSITE" id="PS51352"/>
    </source>
</evidence>
<evidence type="ECO:0000256" key="1">
    <source>
        <dbReference type="ARBA" id="ARBA00022448"/>
    </source>
</evidence>
<evidence type="ECO:0000256" key="2">
    <source>
        <dbReference type="ARBA" id="ARBA00022982"/>
    </source>
</evidence>
<protein>
    <recommendedName>
        <fullName evidence="4">Thioredoxin domain-containing protein</fullName>
    </recommendedName>
</protein>
<accession>A0A0F9MIK4</accession>
<dbReference type="EMBL" id="LAZR01008793">
    <property type="protein sequence ID" value="KKM76545.1"/>
    <property type="molecule type" value="Genomic_DNA"/>
</dbReference>
<dbReference type="GO" id="GO:0005737">
    <property type="term" value="C:cytoplasm"/>
    <property type="evidence" value="ECO:0007669"/>
    <property type="project" value="TreeGrafter"/>
</dbReference>
<dbReference type="PROSITE" id="PS51352">
    <property type="entry name" value="THIOREDOXIN_2"/>
    <property type="match status" value="1"/>
</dbReference>
<keyword evidence="3" id="KW-1015">Disulfide bond</keyword>
<keyword evidence="1" id="KW-0813">Transport</keyword>
<dbReference type="Gene3D" id="3.40.30.10">
    <property type="entry name" value="Glutaredoxin"/>
    <property type="match status" value="1"/>
</dbReference>
<evidence type="ECO:0000256" key="3">
    <source>
        <dbReference type="ARBA" id="ARBA00023157"/>
    </source>
</evidence>
<dbReference type="SUPFAM" id="SSF52833">
    <property type="entry name" value="Thioredoxin-like"/>
    <property type="match status" value="1"/>
</dbReference>
<dbReference type="InterPro" id="IPR036249">
    <property type="entry name" value="Thioredoxin-like_sf"/>
</dbReference>
<dbReference type="PANTHER" id="PTHR45663">
    <property type="entry name" value="GEO12009P1"/>
    <property type="match status" value="1"/>
</dbReference>
<dbReference type="Pfam" id="PF00085">
    <property type="entry name" value="Thioredoxin"/>
    <property type="match status" value="1"/>
</dbReference>